<feature type="compositionally biased region" description="Basic and acidic residues" evidence="2">
    <location>
        <begin position="549"/>
        <end position="558"/>
    </location>
</feature>
<feature type="compositionally biased region" description="Low complexity" evidence="2">
    <location>
        <begin position="691"/>
        <end position="722"/>
    </location>
</feature>
<dbReference type="InterPro" id="IPR001619">
    <property type="entry name" value="Sec1-like"/>
</dbReference>
<feature type="region of interest" description="Disordered" evidence="2">
    <location>
        <begin position="659"/>
        <end position="798"/>
    </location>
</feature>
<name>A0A1Y1V2V7_9FUNG</name>
<feature type="compositionally biased region" description="Low complexity" evidence="2">
    <location>
        <begin position="739"/>
        <end position="752"/>
    </location>
</feature>
<reference evidence="3 4" key="1">
    <citation type="submission" date="2016-08" db="EMBL/GenBank/DDBJ databases">
        <title>Genomes of anaerobic fungi encode conserved fungal cellulosomes for biomass hydrolysis.</title>
        <authorList>
            <consortium name="DOE Joint Genome Institute"/>
            <person name="Haitjema C.H."/>
            <person name="Gilmore S.P."/>
            <person name="Henske J.K."/>
            <person name="Solomon K.V."/>
            <person name="De Groot R."/>
            <person name="Kuo A."/>
            <person name="Mondo S.J."/>
            <person name="Salamov A.A."/>
            <person name="Labutti K."/>
            <person name="Zhao Z."/>
            <person name="Chiniquy J."/>
            <person name="Barry K."/>
            <person name="Brewer H.M."/>
            <person name="Purvine S.O."/>
            <person name="Wright A.T."/>
            <person name="Boxma B."/>
            <person name="Van Alen T."/>
            <person name="Hackstein J.H."/>
            <person name="Baker S.E."/>
            <person name="Grigoriev I.V."/>
            <person name="O'Malley M.A."/>
        </authorList>
    </citation>
    <scope>NUCLEOTIDE SEQUENCE [LARGE SCALE GENOMIC DNA]</scope>
    <source>
        <strain evidence="4">finn</strain>
    </source>
</reference>
<dbReference type="Gene3D" id="3.40.50.2060">
    <property type="match status" value="1"/>
</dbReference>
<feature type="compositionally biased region" description="Polar residues" evidence="2">
    <location>
        <begin position="534"/>
        <end position="544"/>
    </location>
</feature>
<dbReference type="InterPro" id="IPR043127">
    <property type="entry name" value="Sec-1-like_dom3a"/>
</dbReference>
<protein>
    <recommendedName>
        <fullName evidence="5">Sec1-like protein</fullName>
    </recommendedName>
</protein>
<comment type="caution">
    <text evidence="3">The sequence shown here is derived from an EMBL/GenBank/DDBJ whole genome shotgun (WGS) entry which is preliminary data.</text>
</comment>
<evidence type="ECO:0000256" key="2">
    <source>
        <dbReference type="SAM" id="MobiDB-lite"/>
    </source>
</evidence>
<dbReference type="PANTHER" id="PTHR11679">
    <property type="entry name" value="VESICLE PROTEIN SORTING-ASSOCIATED"/>
    <property type="match status" value="1"/>
</dbReference>
<feature type="region of interest" description="Disordered" evidence="2">
    <location>
        <begin position="521"/>
        <end position="567"/>
    </location>
</feature>
<gene>
    <name evidence="3" type="ORF">BCR36DRAFT_585489</name>
</gene>
<dbReference type="Proteomes" id="UP000193719">
    <property type="component" value="Unassembled WGS sequence"/>
</dbReference>
<evidence type="ECO:0000256" key="1">
    <source>
        <dbReference type="ARBA" id="ARBA00009884"/>
    </source>
</evidence>
<organism evidence="3 4">
    <name type="scientific">Piromyces finnis</name>
    <dbReference type="NCBI Taxonomy" id="1754191"/>
    <lineage>
        <taxon>Eukaryota</taxon>
        <taxon>Fungi</taxon>
        <taxon>Fungi incertae sedis</taxon>
        <taxon>Chytridiomycota</taxon>
        <taxon>Chytridiomycota incertae sedis</taxon>
        <taxon>Neocallimastigomycetes</taxon>
        <taxon>Neocallimastigales</taxon>
        <taxon>Neocallimastigaceae</taxon>
        <taxon>Piromyces</taxon>
    </lineage>
</organism>
<dbReference type="InterPro" id="IPR036045">
    <property type="entry name" value="Sec1-like_sf"/>
</dbReference>
<dbReference type="EMBL" id="MCFH01000037">
    <property type="protein sequence ID" value="ORX46024.1"/>
    <property type="molecule type" value="Genomic_DNA"/>
</dbReference>
<dbReference type="Gene3D" id="3.40.50.1910">
    <property type="match status" value="1"/>
</dbReference>
<feature type="compositionally biased region" description="Basic residues" evidence="2">
    <location>
        <begin position="788"/>
        <end position="798"/>
    </location>
</feature>
<sequence length="798" mass="90851">MSIKELLRKRLLHDMIKSVVPNQWKLVVVDSKSLQILNSVCEIYDILDENVTLVESIERKRQPYTNLEAIYFISPTADSIDRLIADFQQRPLYAAANVFLTSSISDKLFQRLKRNNVQKHIKNLKELNVDFLAFESRVFNFDIPQSFHTFYSPLITSTTEVTHEVENVAKKLVSLLSTLEEYPIIRYYDPNGDRRTMAARVAFQLENECENIGLNDSITKKTNYERTTLIIVDRTIDITGPLVHEFTYQAMVNDLIGLENGSKYTQNGASGEKVVLLDEKDDLWKKYRHTHIAEVSEEVSKQFNRFVSENKAASSVSRGRQGGASLKELKDTIQALPQYHELKDKFAVHIDLCQKCNNIFSKNNISSIAEIEQNLITGLTSEGSIPKNIIMNMVPLLDNPDVDNYDKLRLLILYILCHDGVPQDDLRKLVEHAHIRNPELDIISNFKYLGANLKSSQLKDLKPKRGYDSMWEKEKAKKKQNKNDDEDSYELSRYVSTLKYVIEDNLHNVLNKRVFPATREPATHKKVEGEQATVKGTSLRSTKPSWAKKSADRDKQKDVSSPALSEKEDLRKYGPRTIIFVVGGLDYSEMRSVYELCNEYNRDIIIGSTHIITPVSYMDSIQSLKTGNNLLTAPSSTSSSLNSYGSGYLDRKARNASLGSLHQQSPRMSPRNSPSMHGSPGMRGSPPARPMRSGSSNPMGSSSMRSGSGSRSPQQRPSPTQQRRMRTNSPPSRPMEPISSSSRQRSFHTSHSNNNIMEQQQQQHQQQMQQMQRAPPSQQLKRVDKPEKKKKFGLFKKN</sequence>
<dbReference type="Gene3D" id="3.90.830.10">
    <property type="entry name" value="Syntaxin Binding Protein 1, Chain A, domain 2"/>
    <property type="match status" value="1"/>
</dbReference>
<feature type="compositionally biased region" description="Low complexity" evidence="2">
    <location>
        <begin position="759"/>
        <end position="772"/>
    </location>
</feature>
<dbReference type="InterPro" id="IPR043154">
    <property type="entry name" value="Sec-1-like_dom1"/>
</dbReference>
<dbReference type="STRING" id="1754191.A0A1Y1V2V7"/>
<dbReference type="AlphaFoldDB" id="A0A1Y1V2V7"/>
<accession>A0A1Y1V2V7</accession>
<evidence type="ECO:0000313" key="3">
    <source>
        <dbReference type="EMBL" id="ORX46024.1"/>
    </source>
</evidence>
<dbReference type="Gene3D" id="1.25.40.60">
    <property type="match status" value="1"/>
</dbReference>
<evidence type="ECO:0008006" key="5">
    <source>
        <dbReference type="Google" id="ProtNLM"/>
    </source>
</evidence>
<dbReference type="OrthoDB" id="2228at2759"/>
<evidence type="ECO:0000313" key="4">
    <source>
        <dbReference type="Proteomes" id="UP000193719"/>
    </source>
</evidence>
<dbReference type="SUPFAM" id="SSF56815">
    <property type="entry name" value="Sec1/munc18-like (SM) proteins"/>
    <property type="match status" value="1"/>
</dbReference>
<comment type="similarity">
    <text evidence="1">Belongs to the STXBP/unc-18/SEC1 family.</text>
</comment>
<feature type="compositionally biased region" description="Low complexity" evidence="2">
    <location>
        <begin position="665"/>
        <end position="676"/>
    </location>
</feature>
<dbReference type="GO" id="GO:0016192">
    <property type="term" value="P:vesicle-mediated transport"/>
    <property type="evidence" value="ECO:0007669"/>
    <property type="project" value="InterPro"/>
</dbReference>
<proteinExistence type="inferred from homology"/>
<dbReference type="InterPro" id="IPR027482">
    <property type="entry name" value="Sec1-like_dom2"/>
</dbReference>
<keyword evidence="4" id="KW-1185">Reference proteome</keyword>
<reference evidence="3 4" key="2">
    <citation type="submission" date="2016-08" db="EMBL/GenBank/DDBJ databases">
        <title>Pervasive Adenine N6-methylation of Active Genes in Fungi.</title>
        <authorList>
            <consortium name="DOE Joint Genome Institute"/>
            <person name="Mondo S.J."/>
            <person name="Dannebaum R.O."/>
            <person name="Kuo R.C."/>
            <person name="Labutti K."/>
            <person name="Haridas S."/>
            <person name="Kuo A."/>
            <person name="Salamov A."/>
            <person name="Ahrendt S.R."/>
            <person name="Lipzen A."/>
            <person name="Sullivan W."/>
            <person name="Andreopoulos W.B."/>
            <person name="Clum A."/>
            <person name="Lindquist E."/>
            <person name="Daum C."/>
            <person name="Ramamoorthy G.K."/>
            <person name="Gryganskyi A."/>
            <person name="Culley D."/>
            <person name="Magnuson J.K."/>
            <person name="James T.Y."/>
            <person name="O'Malley M.A."/>
            <person name="Stajich J.E."/>
            <person name="Spatafora J.W."/>
            <person name="Visel A."/>
            <person name="Grigoriev I.V."/>
        </authorList>
    </citation>
    <scope>NUCLEOTIDE SEQUENCE [LARGE SCALE GENOMIC DNA]</scope>
    <source>
        <strain evidence="4">finn</strain>
    </source>
</reference>
<dbReference type="Pfam" id="PF00995">
    <property type="entry name" value="Sec1"/>
    <property type="match status" value="1"/>
</dbReference>